<feature type="domain" description="AB hydrolase-1" evidence="3">
    <location>
        <begin position="32"/>
        <end position="259"/>
    </location>
</feature>
<dbReference type="STRING" id="331657.A0A4U0WY90"/>
<dbReference type="AlphaFoldDB" id="A0A4U0WY90"/>
<dbReference type="InterPro" id="IPR000073">
    <property type="entry name" value="AB_hydrolase_1"/>
</dbReference>
<gene>
    <name evidence="4" type="ORF">B0A49_07317</name>
</gene>
<comment type="caution">
    <text evidence="4">The sequence shown here is derived from an EMBL/GenBank/DDBJ whole genome shotgun (WGS) entry which is preliminary data.</text>
</comment>
<dbReference type="OrthoDB" id="5371334at2759"/>
<protein>
    <recommendedName>
        <fullName evidence="3">AB hydrolase-1 domain-containing protein</fullName>
    </recommendedName>
</protein>
<sequence>MESLSLTLPDGRLLTGLTSFPSQPAPGAIPLIVTVHGGTYAADYYDADPAHSIRNISAALGVPVIAINRPGYKDSSPLPELTGDETYIQQQGKYIDAVVLPALWSKYGKGTQAVVLVGHSIGAAISTVTAGRHAESGSAAKYPLAGLVTYGIGSQKGRKPFGDAVESDAGEAPNKPSPDATLAPPEKPAAQVWPKEMKDGIMLHPKLCAPSVFSLHDKLNNPMSYDESSDTIGMYLNYWASYAARVTVPVMYTAPSNDFLWYATLEALEEYAAAFVSSPKVECGVQLKSPHCIELSLQGQAWMVRFFGFAMEGSVLGFCLSPDQQLLFSSAADRIINVWSTRDFSRVYSLYSTYDTGDVFCVSYSAALQTVYLGAQNTSIQWYDLKEKDRRPPPHHSAHPSLREDKFFDSQGPGGVRTPRPYSAEHGPRHARGGQTLEIDKENIRQYAHFGYVY</sequence>
<feature type="region of interest" description="Disordered" evidence="2">
    <location>
        <begin position="159"/>
        <end position="189"/>
    </location>
</feature>
<dbReference type="Gene3D" id="3.40.50.1820">
    <property type="entry name" value="alpha/beta hydrolase"/>
    <property type="match status" value="1"/>
</dbReference>
<evidence type="ECO:0000256" key="1">
    <source>
        <dbReference type="PROSITE-ProRule" id="PRU00221"/>
    </source>
</evidence>
<dbReference type="EMBL" id="NAJN01000978">
    <property type="protein sequence ID" value="TKA66835.1"/>
    <property type="molecule type" value="Genomic_DNA"/>
</dbReference>
<dbReference type="InterPro" id="IPR001680">
    <property type="entry name" value="WD40_rpt"/>
</dbReference>
<dbReference type="Gene3D" id="2.130.10.10">
    <property type="entry name" value="YVTN repeat-like/Quinoprotein amine dehydrogenase"/>
    <property type="match status" value="1"/>
</dbReference>
<dbReference type="SUPFAM" id="SSF53474">
    <property type="entry name" value="alpha/beta-Hydrolases"/>
    <property type="match status" value="1"/>
</dbReference>
<evidence type="ECO:0000259" key="3">
    <source>
        <dbReference type="Pfam" id="PF12697"/>
    </source>
</evidence>
<dbReference type="InterPro" id="IPR015943">
    <property type="entry name" value="WD40/YVTN_repeat-like_dom_sf"/>
</dbReference>
<feature type="repeat" description="WD" evidence="1">
    <location>
        <begin position="308"/>
        <end position="349"/>
    </location>
</feature>
<feature type="region of interest" description="Disordered" evidence="2">
    <location>
        <begin position="388"/>
        <end position="436"/>
    </location>
</feature>
<evidence type="ECO:0000313" key="5">
    <source>
        <dbReference type="Proteomes" id="UP000308768"/>
    </source>
</evidence>
<dbReference type="InterPro" id="IPR029058">
    <property type="entry name" value="AB_hydrolase_fold"/>
</dbReference>
<dbReference type="Proteomes" id="UP000308768">
    <property type="component" value="Unassembled WGS sequence"/>
</dbReference>
<reference evidence="4 5" key="1">
    <citation type="submission" date="2017-03" db="EMBL/GenBank/DDBJ databases">
        <title>Genomes of endolithic fungi from Antarctica.</title>
        <authorList>
            <person name="Coleine C."/>
            <person name="Masonjones S."/>
            <person name="Stajich J.E."/>
        </authorList>
    </citation>
    <scope>NUCLEOTIDE SEQUENCE [LARGE SCALE GENOMIC DNA]</scope>
    <source>
        <strain evidence="4 5">CCFEE 5187</strain>
    </source>
</reference>
<dbReference type="InterPro" id="IPR036322">
    <property type="entry name" value="WD40_repeat_dom_sf"/>
</dbReference>
<feature type="non-terminal residue" evidence="4">
    <location>
        <position position="454"/>
    </location>
</feature>
<dbReference type="PROSITE" id="PS50082">
    <property type="entry name" value="WD_REPEATS_2"/>
    <property type="match status" value="1"/>
</dbReference>
<keyword evidence="5" id="KW-1185">Reference proteome</keyword>
<accession>A0A4U0WY90</accession>
<name>A0A4U0WY90_9PEZI</name>
<proteinExistence type="predicted"/>
<dbReference type="SUPFAM" id="SSF50978">
    <property type="entry name" value="WD40 repeat-like"/>
    <property type="match status" value="1"/>
</dbReference>
<keyword evidence="1" id="KW-0853">WD repeat</keyword>
<evidence type="ECO:0000256" key="2">
    <source>
        <dbReference type="SAM" id="MobiDB-lite"/>
    </source>
</evidence>
<dbReference type="Pfam" id="PF12697">
    <property type="entry name" value="Abhydrolase_6"/>
    <property type="match status" value="1"/>
</dbReference>
<evidence type="ECO:0000313" key="4">
    <source>
        <dbReference type="EMBL" id="TKA66835.1"/>
    </source>
</evidence>
<organism evidence="4 5">
    <name type="scientific">Cryomyces minteri</name>
    <dbReference type="NCBI Taxonomy" id="331657"/>
    <lineage>
        <taxon>Eukaryota</taxon>
        <taxon>Fungi</taxon>
        <taxon>Dikarya</taxon>
        <taxon>Ascomycota</taxon>
        <taxon>Pezizomycotina</taxon>
        <taxon>Dothideomycetes</taxon>
        <taxon>Dothideomycetes incertae sedis</taxon>
        <taxon>Cryomyces</taxon>
    </lineage>
</organism>